<dbReference type="FunCoup" id="A0A061GL43">
    <property type="interactions" value="100"/>
</dbReference>
<dbReference type="GO" id="GO:0009739">
    <property type="term" value="P:response to gibberellin"/>
    <property type="evidence" value="ECO:0000318"/>
    <property type="project" value="GO_Central"/>
</dbReference>
<feature type="domain" description="Myb-like" evidence="7">
    <location>
        <begin position="93"/>
        <end position="145"/>
    </location>
</feature>
<keyword evidence="5" id="KW-0539">Nucleus</keyword>
<dbReference type="InterPro" id="IPR017930">
    <property type="entry name" value="Myb_dom"/>
</dbReference>
<dbReference type="CDD" id="cd00167">
    <property type="entry name" value="SANT"/>
    <property type="match status" value="1"/>
</dbReference>
<dbReference type="InterPro" id="IPR006447">
    <property type="entry name" value="Myb_dom_plants"/>
</dbReference>
<dbReference type="EMBL" id="CM001887">
    <property type="protein sequence ID" value="EOY29882.1"/>
    <property type="molecule type" value="Genomic_DNA"/>
</dbReference>
<keyword evidence="2" id="KW-0805">Transcription regulation</keyword>
<gene>
    <name evidence="11" type="ORF">TCM_037276</name>
</gene>
<evidence type="ECO:0000256" key="2">
    <source>
        <dbReference type="ARBA" id="ARBA00023015"/>
    </source>
</evidence>
<evidence type="ECO:0000256" key="4">
    <source>
        <dbReference type="ARBA" id="ARBA00023163"/>
    </source>
</evidence>
<evidence type="ECO:0000313" key="12">
    <source>
        <dbReference type="Proteomes" id="UP000026915"/>
    </source>
</evidence>
<keyword evidence="4" id="KW-0804">Transcription</keyword>
<dbReference type="SUPFAM" id="SSF46689">
    <property type="entry name" value="Homeodomain-like"/>
    <property type="match status" value="1"/>
</dbReference>
<keyword evidence="12" id="KW-1185">Reference proteome</keyword>
<dbReference type="PROSITE" id="PS50090">
    <property type="entry name" value="MYB_LIKE"/>
    <property type="match status" value="1"/>
</dbReference>
<accession>A0A061GL43</accession>
<dbReference type="InParanoid" id="A0A061GL43"/>
<dbReference type="NCBIfam" id="TIGR01557">
    <property type="entry name" value="myb_SHAQKYF"/>
    <property type="match status" value="1"/>
</dbReference>
<dbReference type="InterPro" id="IPR001878">
    <property type="entry name" value="Znf_CCHC"/>
</dbReference>
<keyword evidence="3" id="KW-0238">DNA-binding</keyword>
<evidence type="ECO:0000259" key="8">
    <source>
        <dbReference type="PROSITE" id="PS50158"/>
    </source>
</evidence>
<evidence type="ECO:0000256" key="5">
    <source>
        <dbReference type="ARBA" id="ARBA00023242"/>
    </source>
</evidence>
<feature type="domain" description="CCHC-type" evidence="8">
    <location>
        <begin position="3"/>
        <end position="18"/>
    </location>
</feature>
<dbReference type="eggNOG" id="ENOG502RPM1">
    <property type="taxonomic scope" value="Eukaryota"/>
</dbReference>
<dbReference type="InterPro" id="IPR009057">
    <property type="entry name" value="Homeodomain-like_sf"/>
</dbReference>
<dbReference type="GO" id="GO:0008270">
    <property type="term" value="F:zinc ion binding"/>
    <property type="evidence" value="ECO:0007669"/>
    <property type="project" value="UniProtKB-KW"/>
</dbReference>
<dbReference type="AlphaFoldDB" id="A0A061GL43"/>
<dbReference type="STRING" id="3641.A0A061GL43"/>
<evidence type="ECO:0000256" key="1">
    <source>
        <dbReference type="ARBA" id="ARBA00004123"/>
    </source>
</evidence>
<feature type="domain" description="HTH myb-type" evidence="10">
    <location>
        <begin position="93"/>
        <end position="149"/>
    </location>
</feature>
<dbReference type="PANTHER" id="PTHR44191">
    <property type="entry name" value="TRANSCRIPTION FACTOR KUA1"/>
    <property type="match status" value="1"/>
</dbReference>
<organism evidence="11 12">
    <name type="scientific">Theobroma cacao</name>
    <name type="common">Cacao</name>
    <name type="synonym">Cocoa</name>
    <dbReference type="NCBI Taxonomy" id="3641"/>
    <lineage>
        <taxon>Eukaryota</taxon>
        <taxon>Viridiplantae</taxon>
        <taxon>Streptophyta</taxon>
        <taxon>Embryophyta</taxon>
        <taxon>Tracheophyta</taxon>
        <taxon>Spermatophyta</taxon>
        <taxon>Magnoliopsida</taxon>
        <taxon>eudicotyledons</taxon>
        <taxon>Gunneridae</taxon>
        <taxon>Pentapetalae</taxon>
        <taxon>rosids</taxon>
        <taxon>malvids</taxon>
        <taxon>Malvales</taxon>
        <taxon>Malvaceae</taxon>
        <taxon>Byttnerioideae</taxon>
        <taxon>Theobroma</taxon>
    </lineage>
</organism>
<dbReference type="GO" id="GO:0003677">
    <property type="term" value="F:DNA binding"/>
    <property type="evidence" value="ECO:0007669"/>
    <property type="project" value="UniProtKB-KW"/>
</dbReference>
<dbReference type="PROSITE" id="PS51293">
    <property type="entry name" value="SANT"/>
    <property type="match status" value="1"/>
</dbReference>
<protein>
    <submittedName>
        <fullName evidence="11">Myb transcription factor family protein, putative</fullName>
    </submittedName>
</protein>
<evidence type="ECO:0000256" key="3">
    <source>
        <dbReference type="ARBA" id="ARBA00023125"/>
    </source>
</evidence>
<evidence type="ECO:0000259" key="7">
    <source>
        <dbReference type="PROSITE" id="PS50090"/>
    </source>
</evidence>
<evidence type="ECO:0000259" key="10">
    <source>
        <dbReference type="PROSITE" id="PS51294"/>
    </source>
</evidence>
<keyword evidence="6" id="KW-0479">Metal-binding</keyword>
<dbReference type="PANTHER" id="PTHR44191:SF62">
    <property type="entry name" value="OS04G0341900 PROTEIN"/>
    <property type="match status" value="1"/>
</dbReference>
<dbReference type="InterPro" id="IPR017884">
    <property type="entry name" value="SANT_dom"/>
</dbReference>
<evidence type="ECO:0000256" key="6">
    <source>
        <dbReference type="PROSITE-ProRule" id="PRU00047"/>
    </source>
</evidence>
<comment type="subcellular location">
    <subcellularLocation>
        <location evidence="1">Nucleus</location>
    </subcellularLocation>
</comment>
<sequence>MGRKCSHCGNKGHNSRTCSSNRGILPSGVKLFGVQLDLSSSSGSFPMIKKCLSMDCLSSPSSSTSSHVTMDENPDKLSTGYLSDDGGLVARTQEKKKGVPWTEEEHRIFLVGLEKLGKGDWRGISRNFVTTRTPTQVASHAQKYFLRKNSLNKRRRRTSLFDVGSEKFANQKFHSRPPDPFNLPEFLLKKTSVVPINLNAATNPVQGNSGDLEFAFSNDVPPLRIKESFHIQSSSLTMATSKSEAPDLELSLAAPKPLDQSEACSHGLLFGPISVT</sequence>
<dbReference type="GO" id="GO:0005634">
    <property type="term" value="C:nucleus"/>
    <property type="evidence" value="ECO:0007669"/>
    <property type="project" value="UniProtKB-SubCell"/>
</dbReference>
<dbReference type="InterPro" id="IPR001005">
    <property type="entry name" value="SANT/Myb"/>
</dbReference>
<evidence type="ECO:0000259" key="9">
    <source>
        <dbReference type="PROSITE" id="PS51293"/>
    </source>
</evidence>
<keyword evidence="6" id="KW-0862">Zinc</keyword>
<reference evidence="11 12" key="1">
    <citation type="journal article" date="2013" name="Genome Biol.">
        <title>The genome sequence of the most widely cultivated cacao type and its use to identify candidate genes regulating pod color.</title>
        <authorList>
            <person name="Motamayor J.C."/>
            <person name="Mockaitis K."/>
            <person name="Schmutz J."/>
            <person name="Haiminen N."/>
            <person name="Iii D.L."/>
            <person name="Cornejo O."/>
            <person name="Findley S.D."/>
            <person name="Zheng P."/>
            <person name="Utro F."/>
            <person name="Royaert S."/>
            <person name="Saski C."/>
            <person name="Jenkins J."/>
            <person name="Podicheti R."/>
            <person name="Zhao M."/>
            <person name="Scheffler B.E."/>
            <person name="Stack J.C."/>
            <person name="Feltus F.A."/>
            <person name="Mustiga G.M."/>
            <person name="Amores F."/>
            <person name="Phillips W."/>
            <person name="Marelli J.P."/>
            <person name="May G.D."/>
            <person name="Shapiro H."/>
            <person name="Ma J."/>
            <person name="Bustamante C.D."/>
            <person name="Schnell R.J."/>
            <person name="Main D."/>
            <person name="Gilbert D."/>
            <person name="Parida L."/>
            <person name="Kuhn D.N."/>
        </authorList>
    </citation>
    <scope>NUCLEOTIDE SEQUENCE [LARGE SCALE GENOMIC DNA]</scope>
    <source>
        <strain evidence="12">cv. Matina 1-6</strain>
    </source>
</reference>
<dbReference type="HOGENOM" id="CLU_038424_3_1_1"/>
<feature type="domain" description="SANT" evidence="9">
    <location>
        <begin position="101"/>
        <end position="149"/>
    </location>
</feature>
<evidence type="ECO:0000313" key="11">
    <source>
        <dbReference type="EMBL" id="EOY29882.1"/>
    </source>
</evidence>
<dbReference type="PROSITE" id="PS51294">
    <property type="entry name" value="HTH_MYB"/>
    <property type="match status" value="1"/>
</dbReference>
<dbReference type="GO" id="GO:0009723">
    <property type="term" value="P:response to ethylene"/>
    <property type="evidence" value="ECO:0000318"/>
    <property type="project" value="GO_Central"/>
</dbReference>
<dbReference type="OMA" id="EFAFSND"/>
<dbReference type="Pfam" id="PF00249">
    <property type="entry name" value="Myb_DNA-binding"/>
    <property type="match status" value="1"/>
</dbReference>
<dbReference type="SMART" id="SM00717">
    <property type="entry name" value="SANT"/>
    <property type="match status" value="1"/>
</dbReference>
<dbReference type="InterPro" id="IPR052245">
    <property type="entry name" value="Plant_Stress_Dev_TF"/>
</dbReference>
<dbReference type="Proteomes" id="UP000026915">
    <property type="component" value="Chromosome 9"/>
</dbReference>
<keyword evidence="6" id="KW-0863">Zinc-finger</keyword>
<dbReference type="PROSITE" id="PS50158">
    <property type="entry name" value="ZF_CCHC"/>
    <property type="match status" value="1"/>
</dbReference>
<dbReference type="FunFam" id="1.10.10.60:FF:000009">
    <property type="entry name" value="transcription factor MYB1R1"/>
    <property type="match status" value="1"/>
</dbReference>
<dbReference type="Gene3D" id="1.10.10.60">
    <property type="entry name" value="Homeodomain-like"/>
    <property type="match status" value="1"/>
</dbReference>
<proteinExistence type="predicted"/>
<name>A0A061GL43_THECC</name>
<dbReference type="GO" id="GO:0006355">
    <property type="term" value="P:regulation of DNA-templated transcription"/>
    <property type="evidence" value="ECO:0007669"/>
    <property type="project" value="UniProtKB-ARBA"/>
</dbReference>
<dbReference type="Gramene" id="EOY29882">
    <property type="protein sequence ID" value="EOY29882"/>
    <property type="gene ID" value="TCM_037276"/>
</dbReference>